<proteinExistence type="predicted"/>
<evidence type="ECO:0000256" key="1">
    <source>
        <dbReference type="ARBA" id="ARBA00004127"/>
    </source>
</evidence>
<feature type="transmembrane region" description="Helical" evidence="6">
    <location>
        <begin position="115"/>
        <end position="132"/>
    </location>
</feature>
<keyword evidence="3 6" id="KW-1133">Transmembrane helix</keyword>
<evidence type="ECO:0000256" key="4">
    <source>
        <dbReference type="ARBA" id="ARBA00023136"/>
    </source>
</evidence>
<dbReference type="AlphaFoldDB" id="A0A1Y0CU50"/>
<feature type="region of interest" description="Disordered" evidence="5">
    <location>
        <begin position="1"/>
        <end position="24"/>
    </location>
</feature>
<evidence type="ECO:0000256" key="6">
    <source>
        <dbReference type="SAM" id="Phobius"/>
    </source>
</evidence>
<evidence type="ECO:0000256" key="2">
    <source>
        <dbReference type="ARBA" id="ARBA00022692"/>
    </source>
</evidence>
<keyword evidence="9" id="KW-1185">Reference proteome</keyword>
<evidence type="ECO:0000259" key="7">
    <source>
        <dbReference type="Pfam" id="PF02656"/>
    </source>
</evidence>
<protein>
    <recommendedName>
        <fullName evidence="7">DUF202 domain-containing protein</fullName>
    </recommendedName>
</protein>
<dbReference type="KEGG" id="ocm:CBP12_00800"/>
<dbReference type="RefSeq" id="WP_086962047.1">
    <property type="nucleotide sequence ID" value="NZ_CP021376.1"/>
</dbReference>
<dbReference type="Pfam" id="PF02656">
    <property type="entry name" value="DUF202"/>
    <property type="match status" value="1"/>
</dbReference>
<keyword evidence="4 6" id="KW-0472">Membrane</keyword>
<feature type="domain" description="DUF202" evidence="7">
    <location>
        <begin position="31"/>
        <end position="97"/>
    </location>
</feature>
<evidence type="ECO:0000313" key="8">
    <source>
        <dbReference type="EMBL" id="ART78870.1"/>
    </source>
</evidence>
<dbReference type="GO" id="GO:0012505">
    <property type="term" value="C:endomembrane system"/>
    <property type="evidence" value="ECO:0007669"/>
    <property type="project" value="UniProtKB-SubCell"/>
</dbReference>
<keyword evidence="2 6" id="KW-0812">Transmembrane</keyword>
<sequence length="133" mass="14820">MAEQENVQSSPHTTTHPNDLAHTRTQWAEDRTMLANERTFAGWMRTGMAAIALALGLKAVFKDTEHLLVAKAAAEMFVLVAILIFWSAVAKSRKAQHRMKCHDIAAQSHRRMRQLASVLTVAALFTGAILWLL</sequence>
<evidence type="ECO:0000256" key="3">
    <source>
        <dbReference type="ARBA" id="ARBA00022989"/>
    </source>
</evidence>
<reference evidence="9" key="1">
    <citation type="submission" date="2017-05" db="EMBL/GenBank/DDBJ databases">
        <authorList>
            <person name="Sung H."/>
        </authorList>
    </citation>
    <scope>NUCLEOTIDE SEQUENCE [LARGE SCALE GENOMIC DNA]</scope>
    <source>
        <strain evidence="9">AMac2203</strain>
    </source>
</reference>
<organism evidence="8 9">
    <name type="scientific">Oceanisphaera avium</name>
    <dbReference type="NCBI Taxonomy" id="1903694"/>
    <lineage>
        <taxon>Bacteria</taxon>
        <taxon>Pseudomonadati</taxon>
        <taxon>Pseudomonadota</taxon>
        <taxon>Gammaproteobacteria</taxon>
        <taxon>Aeromonadales</taxon>
        <taxon>Aeromonadaceae</taxon>
        <taxon>Oceanisphaera</taxon>
    </lineage>
</organism>
<name>A0A1Y0CU50_9GAMM</name>
<accession>A0A1Y0CU50</accession>
<evidence type="ECO:0000256" key="5">
    <source>
        <dbReference type="SAM" id="MobiDB-lite"/>
    </source>
</evidence>
<feature type="transmembrane region" description="Helical" evidence="6">
    <location>
        <begin position="67"/>
        <end position="90"/>
    </location>
</feature>
<evidence type="ECO:0000313" key="9">
    <source>
        <dbReference type="Proteomes" id="UP000243793"/>
    </source>
</evidence>
<comment type="subcellular location">
    <subcellularLocation>
        <location evidence="1">Endomembrane system</location>
        <topology evidence="1">Multi-pass membrane protein</topology>
    </subcellularLocation>
</comment>
<dbReference type="EMBL" id="CP021376">
    <property type="protein sequence ID" value="ART78870.1"/>
    <property type="molecule type" value="Genomic_DNA"/>
</dbReference>
<dbReference type="InterPro" id="IPR003807">
    <property type="entry name" value="DUF202"/>
</dbReference>
<gene>
    <name evidence="8" type="ORF">CBP12_00800</name>
</gene>
<feature type="compositionally biased region" description="Polar residues" evidence="5">
    <location>
        <begin position="1"/>
        <end position="17"/>
    </location>
</feature>
<dbReference type="OrthoDB" id="582337at2"/>
<feature type="transmembrane region" description="Helical" evidence="6">
    <location>
        <begin position="40"/>
        <end position="61"/>
    </location>
</feature>
<dbReference type="Proteomes" id="UP000243793">
    <property type="component" value="Chromosome"/>
</dbReference>